<protein>
    <submittedName>
        <fullName evidence="1">Uncharacterized protein</fullName>
    </submittedName>
</protein>
<keyword evidence="2" id="KW-1185">Reference proteome</keyword>
<reference evidence="1 2" key="1">
    <citation type="submission" date="2019-06" db="EMBL/GenBank/DDBJ databases">
        <title>A chromosomal-level reference genome of Carpinus fangiana (Coryloideae, Betulaceae).</title>
        <authorList>
            <person name="Yang X."/>
            <person name="Wang Z."/>
            <person name="Zhang L."/>
            <person name="Hao G."/>
            <person name="Liu J."/>
            <person name="Yang Y."/>
        </authorList>
    </citation>
    <scope>NUCLEOTIDE SEQUENCE [LARGE SCALE GENOMIC DNA]</scope>
    <source>
        <strain evidence="1">Cfa_2016G</strain>
        <tissue evidence="1">Leaf</tissue>
    </source>
</reference>
<dbReference type="OrthoDB" id="1928932at2759"/>
<dbReference type="EMBL" id="CM017328">
    <property type="protein sequence ID" value="KAE8125734.1"/>
    <property type="molecule type" value="Genomic_DNA"/>
</dbReference>
<accession>A0A5N6RXU5</accession>
<proteinExistence type="predicted"/>
<name>A0A5N6RXU5_9ROSI</name>
<organism evidence="1 2">
    <name type="scientific">Carpinus fangiana</name>
    <dbReference type="NCBI Taxonomy" id="176857"/>
    <lineage>
        <taxon>Eukaryota</taxon>
        <taxon>Viridiplantae</taxon>
        <taxon>Streptophyta</taxon>
        <taxon>Embryophyta</taxon>
        <taxon>Tracheophyta</taxon>
        <taxon>Spermatophyta</taxon>
        <taxon>Magnoliopsida</taxon>
        <taxon>eudicotyledons</taxon>
        <taxon>Gunneridae</taxon>
        <taxon>Pentapetalae</taxon>
        <taxon>rosids</taxon>
        <taxon>fabids</taxon>
        <taxon>Fagales</taxon>
        <taxon>Betulaceae</taxon>
        <taxon>Carpinus</taxon>
    </lineage>
</organism>
<dbReference type="Proteomes" id="UP000327013">
    <property type="component" value="Chromosome 8"/>
</dbReference>
<evidence type="ECO:0000313" key="1">
    <source>
        <dbReference type="EMBL" id="KAE8125734.1"/>
    </source>
</evidence>
<evidence type="ECO:0000313" key="2">
    <source>
        <dbReference type="Proteomes" id="UP000327013"/>
    </source>
</evidence>
<dbReference type="AlphaFoldDB" id="A0A5N6RXU5"/>
<gene>
    <name evidence="1" type="ORF">FH972_020508</name>
</gene>
<sequence length="180" mass="20150">MKPNLPSYFFIETLVLLERIGGLCLVKKWINKIILGAALLLSIDQTMDSRVSTQPKTQQKQIGYEEKKAAVDEEMNRMKRLPVNSTYATHRLRVLNKILQLMSIQRTAAQEAELELLFAGLSLCEPLPVKNDSLGLVSSWGLSKVVRMPDLGSSIPGRKKKKTCCIPCKQFTEGGAYLAR</sequence>